<organism evidence="1 2">
    <name type="scientific">Hymenobacter canadensis</name>
    <dbReference type="NCBI Taxonomy" id="2999067"/>
    <lineage>
        <taxon>Bacteria</taxon>
        <taxon>Pseudomonadati</taxon>
        <taxon>Bacteroidota</taxon>
        <taxon>Cytophagia</taxon>
        <taxon>Cytophagales</taxon>
        <taxon>Hymenobacteraceae</taxon>
        <taxon>Hymenobacter</taxon>
    </lineage>
</organism>
<dbReference type="PROSITE" id="PS51257">
    <property type="entry name" value="PROKAR_LIPOPROTEIN"/>
    <property type="match status" value="1"/>
</dbReference>
<accession>A0ABY7LQK7</accession>
<proteinExistence type="predicted"/>
<keyword evidence="2" id="KW-1185">Reference proteome</keyword>
<name>A0ABY7LQK7_9BACT</name>
<evidence type="ECO:0000313" key="1">
    <source>
        <dbReference type="EMBL" id="WBA42192.1"/>
    </source>
</evidence>
<gene>
    <name evidence="1" type="ORF">O3303_01230</name>
</gene>
<dbReference type="Proteomes" id="UP001211005">
    <property type="component" value="Chromosome"/>
</dbReference>
<protein>
    <submittedName>
        <fullName evidence="1">Uncharacterized protein</fullName>
    </submittedName>
</protein>
<evidence type="ECO:0000313" key="2">
    <source>
        <dbReference type="Proteomes" id="UP001211005"/>
    </source>
</evidence>
<reference evidence="1 2" key="1">
    <citation type="submission" date="2022-12" db="EMBL/GenBank/DDBJ databases">
        <title>Hymenobacter canadensis sp. nov. isolated from lake water of the Cambridge Bay, Canada.</title>
        <authorList>
            <person name="Kim W.H."/>
            <person name="Lee Y.M."/>
        </authorList>
    </citation>
    <scope>NUCLEOTIDE SEQUENCE [LARGE SCALE GENOMIC DNA]</scope>
    <source>
        <strain evidence="1 2">PAMC 29467</strain>
    </source>
</reference>
<dbReference type="EMBL" id="CP114767">
    <property type="protein sequence ID" value="WBA42192.1"/>
    <property type="molecule type" value="Genomic_DNA"/>
</dbReference>
<dbReference type="RefSeq" id="WP_269560251.1">
    <property type="nucleotide sequence ID" value="NZ_CP114767.1"/>
</dbReference>
<sequence>MKFSTVLLLCSGLWLGACQPDSSTPEVGKGDVQTIDTKQIHIGTVVHDSLTKQQVEQITRIQATFAEVYPVSLAETINNFQRDVHPDREIAVWEMMAAAYTRYLSNQSHPLGLPHRKEAFTLLLMRSMMPAAEAKRNANLQLLTTTEVERILAYYEAGPSPIVVKKQ</sequence>